<evidence type="ECO:0000313" key="2">
    <source>
        <dbReference type="EMBL" id="KAK9878647.1"/>
    </source>
</evidence>
<reference evidence="2 3" key="1">
    <citation type="submission" date="2023-03" db="EMBL/GenBank/DDBJ databases">
        <title>Genome insight into feeding habits of ladybird beetles.</title>
        <authorList>
            <person name="Li H.-S."/>
            <person name="Huang Y.-H."/>
            <person name="Pang H."/>
        </authorList>
    </citation>
    <scope>NUCLEOTIDE SEQUENCE [LARGE SCALE GENOMIC DNA]</scope>
    <source>
        <strain evidence="2">SYSU_2023b</strain>
        <tissue evidence="2">Whole body</tissue>
    </source>
</reference>
<protein>
    <recommendedName>
        <fullName evidence="4">Isopenicillin N synthase-like Fe(2+) 2OG dioxygenase domain-containing protein</fullName>
    </recommendedName>
</protein>
<organism evidence="2 3">
    <name type="scientific">Henosepilachna vigintioctopunctata</name>
    <dbReference type="NCBI Taxonomy" id="420089"/>
    <lineage>
        <taxon>Eukaryota</taxon>
        <taxon>Metazoa</taxon>
        <taxon>Ecdysozoa</taxon>
        <taxon>Arthropoda</taxon>
        <taxon>Hexapoda</taxon>
        <taxon>Insecta</taxon>
        <taxon>Pterygota</taxon>
        <taxon>Neoptera</taxon>
        <taxon>Endopterygota</taxon>
        <taxon>Coleoptera</taxon>
        <taxon>Polyphaga</taxon>
        <taxon>Cucujiformia</taxon>
        <taxon>Coccinelloidea</taxon>
        <taxon>Coccinellidae</taxon>
        <taxon>Epilachninae</taxon>
        <taxon>Epilachnini</taxon>
        <taxon>Henosepilachna</taxon>
    </lineage>
</organism>
<dbReference type="Proteomes" id="UP001431783">
    <property type="component" value="Unassembled WGS sequence"/>
</dbReference>
<dbReference type="GO" id="GO:0016491">
    <property type="term" value="F:oxidoreductase activity"/>
    <property type="evidence" value="ECO:0007669"/>
    <property type="project" value="TreeGrafter"/>
</dbReference>
<dbReference type="Gene3D" id="2.60.120.590">
    <property type="entry name" value="Alpha-ketoglutarate-dependent dioxygenase AlkB-like"/>
    <property type="match status" value="1"/>
</dbReference>
<proteinExistence type="predicted"/>
<keyword evidence="3" id="KW-1185">Reference proteome</keyword>
<dbReference type="GO" id="GO:0032451">
    <property type="term" value="F:demethylase activity"/>
    <property type="evidence" value="ECO:0007669"/>
    <property type="project" value="TreeGrafter"/>
</dbReference>
<dbReference type="PANTHER" id="PTHR12463">
    <property type="entry name" value="OXYGENASE-RELATED"/>
    <property type="match status" value="1"/>
</dbReference>
<dbReference type="SUPFAM" id="SSF51197">
    <property type="entry name" value="Clavaminate synthase-like"/>
    <property type="match status" value="1"/>
</dbReference>
<accession>A0AAW1UD70</accession>
<dbReference type="InterPro" id="IPR032857">
    <property type="entry name" value="ALKBH4"/>
</dbReference>
<evidence type="ECO:0000256" key="1">
    <source>
        <dbReference type="ARBA" id="ARBA00001954"/>
    </source>
</evidence>
<dbReference type="EMBL" id="JARQZJ010000052">
    <property type="protein sequence ID" value="KAK9878647.1"/>
    <property type="molecule type" value="Genomic_DNA"/>
</dbReference>
<dbReference type="GO" id="GO:0070988">
    <property type="term" value="P:demethylation"/>
    <property type="evidence" value="ECO:0007669"/>
    <property type="project" value="InterPro"/>
</dbReference>
<dbReference type="PANTHER" id="PTHR12463:SF0">
    <property type="entry name" value="ALPHA-KETOGLUTARATE-DEPENDENT DIOXYGENASE ALKB HOMOLOG 4"/>
    <property type="match status" value="1"/>
</dbReference>
<name>A0AAW1UD70_9CUCU</name>
<sequence length="306" mass="35943">MASTNRDCGCKGYRTCLICEEKYGIEKENSYLKQRPSYVYCMHCNKCYQGWNIDLYNQHPNHIGDSLNFPGVYIQLNFITEKEEDYLIQNIDSISWDSSQSGRRKQNYGPKCNFKRQKIKLGNFMGFPLFSEFVQKKFEQVPIMKNFYTIEQCSLEYDPKTGASIDPHIDDCWVWGERIVTVNLNSDSVLTMTRNEKTSRYNLACVRNYPAILDKNGIYNQSLDSFLVNSPTDTFEYPVVRIPMPRRSLLIMYGAARYEWEHQILREDIVERRICLAYREFTPSFLEGSSNYNIGKEILNKAKIFF</sequence>
<dbReference type="InterPro" id="IPR037151">
    <property type="entry name" value="AlkB-like_sf"/>
</dbReference>
<evidence type="ECO:0000313" key="3">
    <source>
        <dbReference type="Proteomes" id="UP001431783"/>
    </source>
</evidence>
<comment type="cofactor">
    <cofactor evidence="1">
        <name>Fe(2+)</name>
        <dbReference type="ChEBI" id="CHEBI:29033"/>
    </cofactor>
</comment>
<gene>
    <name evidence="2" type="ORF">WA026_023098</name>
</gene>
<comment type="caution">
    <text evidence="2">The sequence shown here is derived from an EMBL/GenBank/DDBJ whole genome shotgun (WGS) entry which is preliminary data.</text>
</comment>
<evidence type="ECO:0008006" key="4">
    <source>
        <dbReference type="Google" id="ProtNLM"/>
    </source>
</evidence>
<dbReference type="AlphaFoldDB" id="A0AAW1UD70"/>